<gene>
    <name evidence="1" type="ORF">COV29_01015</name>
</gene>
<organism evidence="1 2">
    <name type="scientific">Candidatus Yanofskybacteria bacterium CG10_big_fil_rev_8_21_14_0_10_36_16</name>
    <dbReference type="NCBI Taxonomy" id="1975096"/>
    <lineage>
        <taxon>Bacteria</taxon>
        <taxon>Candidatus Yanofskyibacteriota</taxon>
    </lineage>
</organism>
<comment type="caution">
    <text evidence="1">The sequence shown here is derived from an EMBL/GenBank/DDBJ whole genome shotgun (WGS) entry which is preliminary data.</text>
</comment>
<dbReference type="EMBL" id="PCXQ01000003">
    <property type="protein sequence ID" value="PJE51318.1"/>
    <property type="molecule type" value="Genomic_DNA"/>
</dbReference>
<dbReference type="Proteomes" id="UP000228496">
    <property type="component" value="Unassembled WGS sequence"/>
</dbReference>
<reference evidence="1 2" key="1">
    <citation type="submission" date="2017-09" db="EMBL/GenBank/DDBJ databases">
        <title>Depth-based differentiation of microbial function through sediment-hosted aquifers and enrichment of novel symbionts in the deep terrestrial subsurface.</title>
        <authorList>
            <person name="Probst A.J."/>
            <person name="Ladd B."/>
            <person name="Jarett J.K."/>
            <person name="Geller-Mcgrath D.E."/>
            <person name="Sieber C.M."/>
            <person name="Emerson J.B."/>
            <person name="Anantharaman K."/>
            <person name="Thomas B.C."/>
            <person name="Malmstrom R."/>
            <person name="Stieglmeier M."/>
            <person name="Klingl A."/>
            <person name="Woyke T."/>
            <person name="Ryan C.M."/>
            <person name="Banfield J.F."/>
        </authorList>
    </citation>
    <scope>NUCLEOTIDE SEQUENCE [LARGE SCALE GENOMIC DNA]</scope>
    <source>
        <strain evidence="1">CG10_big_fil_rev_8_21_14_0_10_36_16</strain>
    </source>
</reference>
<name>A0A2J0Q8G3_9BACT</name>
<evidence type="ECO:0000313" key="1">
    <source>
        <dbReference type="EMBL" id="PJE51318.1"/>
    </source>
</evidence>
<protein>
    <submittedName>
        <fullName evidence="1">Uncharacterized protein</fullName>
    </submittedName>
</protein>
<accession>A0A2J0Q8G3</accession>
<dbReference type="AlphaFoldDB" id="A0A2J0Q8G3"/>
<evidence type="ECO:0000313" key="2">
    <source>
        <dbReference type="Proteomes" id="UP000228496"/>
    </source>
</evidence>
<sequence length="211" mass="22818">MGFISWLKNVSRGRVSNEISDTTTKAEGIVSPEGMGVLASVGGNKLERPNFFKNNTVTFKETSNKSVTFSECGHQCSLGFEVSIWGNIHGFKFKDERIKKMNGIETAESICPKCYFEKLKQAAIRCCLCGYGILPGDGVALYHKSSKGVNKGVSTFVDDSAVGCLLWDCCPSGGFYAGYWTFEGFKSAFGDNSTGAEKAFTTGQIVSGNIK</sequence>
<proteinExistence type="predicted"/>